<dbReference type="InterPro" id="IPR003690">
    <property type="entry name" value="MTERF"/>
</dbReference>
<dbReference type="GO" id="GO:0006393">
    <property type="term" value="P:termination of mitochondrial transcription"/>
    <property type="evidence" value="ECO:0007669"/>
    <property type="project" value="TreeGrafter"/>
</dbReference>
<proteinExistence type="inferred from homology"/>
<dbReference type="PANTHER" id="PTHR15437:SF6">
    <property type="entry name" value="TRANSCRIPTION TERMINATION FACTOR, MITOCHONDRIAL"/>
    <property type="match status" value="1"/>
</dbReference>
<gene>
    <name evidence="3" type="ORF">TSAR_010163</name>
</gene>
<keyword evidence="4" id="KW-1185">Reference proteome</keyword>
<keyword evidence="2" id="KW-0809">Transit peptide</keyword>
<organism evidence="3 4">
    <name type="scientific">Trichomalopsis sarcophagae</name>
    <dbReference type="NCBI Taxonomy" id="543379"/>
    <lineage>
        <taxon>Eukaryota</taxon>
        <taxon>Metazoa</taxon>
        <taxon>Ecdysozoa</taxon>
        <taxon>Arthropoda</taxon>
        <taxon>Hexapoda</taxon>
        <taxon>Insecta</taxon>
        <taxon>Pterygota</taxon>
        <taxon>Neoptera</taxon>
        <taxon>Endopterygota</taxon>
        <taxon>Hymenoptera</taxon>
        <taxon>Apocrita</taxon>
        <taxon>Proctotrupomorpha</taxon>
        <taxon>Chalcidoidea</taxon>
        <taxon>Pteromalidae</taxon>
        <taxon>Pteromalinae</taxon>
        <taxon>Trichomalopsis</taxon>
    </lineage>
</organism>
<dbReference type="Proteomes" id="UP000215335">
    <property type="component" value="Unassembled WGS sequence"/>
</dbReference>
<comment type="similarity">
    <text evidence="1">Belongs to the mTERF family.</text>
</comment>
<evidence type="ECO:0000313" key="4">
    <source>
        <dbReference type="Proteomes" id="UP000215335"/>
    </source>
</evidence>
<reference evidence="3 4" key="1">
    <citation type="journal article" date="2017" name="Curr. Biol.">
        <title>The Evolution of Venom by Co-option of Single-Copy Genes.</title>
        <authorList>
            <person name="Martinson E.O."/>
            <person name="Mrinalini"/>
            <person name="Kelkar Y.D."/>
            <person name="Chang C.H."/>
            <person name="Werren J.H."/>
        </authorList>
    </citation>
    <scope>NUCLEOTIDE SEQUENCE [LARGE SCALE GENOMIC DNA]</scope>
    <source>
        <strain evidence="3 4">Alberta</strain>
        <tissue evidence="3">Whole body</tissue>
    </source>
</reference>
<dbReference type="PANTHER" id="PTHR15437">
    <property type="entry name" value="TRANSCRIPTION TERMINATION FACTOR, MITOCHONDRIAL"/>
    <property type="match status" value="1"/>
</dbReference>
<dbReference type="OrthoDB" id="75923at2759"/>
<evidence type="ECO:0000313" key="3">
    <source>
        <dbReference type="EMBL" id="OXU31883.1"/>
    </source>
</evidence>
<evidence type="ECO:0000256" key="1">
    <source>
        <dbReference type="ARBA" id="ARBA00007692"/>
    </source>
</evidence>
<dbReference type="AlphaFoldDB" id="A0A232FMT2"/>
<dbReference type="Gene3D" id="1.25.70.10">
    <property type="entry name" value="Transcription termination factor 3, mitochondrial"/>
    <property type="match status" value="1"/>
</dbReference>
<name>A0A232FMT2_9HYME</name>
<sequence>MYLKSLEIEKKVKFSSFYYPQGHLMSSTSLNMHGGGIIKCLDKQLLYHLYHRSRMLGNKRLAIKYHYPLLTFQNNFTNLLNSILEKQILWGDNSDIRQYLKDNECGTNVMLSTFMEIFHMKRCTARDLLSKNPIFTELPRKQIMQNYQILKNANFITSLIQDNVLLLTQDTEFLRQKIDTVQRFTNDINDGIFLLYHSATNLRNLANFIQSQPECFETKFQVKPRDLYTILSKYLYIIMQEPELTIRKLQLLLDYGVSVDNLLNYEWPMYCSYEKMQIRLEIFSQSGLLPPPRPWVLTCTDLFFNSKVKGTDTDEKSRIVNFLSKKSGYSEMLIRYKISAAQSLKLGNLTQVQEVVDIITEEGYTYDDIIWSIKVLDLRNDFIKKRFFKLQTKNHKAPFLNVLLLSNEAFVNYMKNLSIKE</sequence>
<dbReference type="EMBL" id="NNAY01000020">
    <property type="protein sequence ID" value="OXU31883.1"/>
    <property type="molecule type" value="Genomic_DNA"/>
</dbReference>
<protein>
    <submittedName>
        <fullName evidence="3">Uncharacterized protein</fullName>
    </submittedName>
</protein>
<dbReference type="GO" id="GO:0003676">
    <property type="term" value="F:nucleic acid binding"/>
    <property type="evidence" value="ECO:0007669"/>
    <property type="project" value="InterPro"/>
</dbReference>
<accession>A0A232FMT2</accession>
<dbReference type="InterPro" id="IPR038538">
    <property type="entry name" value="MTERF_sf"/>
</dbReference>
<dbReference type="GO" id="GO:0005759">
    <property type="term" value="C:mitochondrial matrix"/>
    <property type="evidence" value="ECO:0007669"/>
    <property type="project" value="TreeGrafter"/>
</dbReference>
<evidence type="ECO:0000256" key="2">
    <source>
        <dbReference type="ARBA" id="ARBA00022946"/>
    </source>
</evidence>
<comment type="caution">
    <text evidence="3">The sequence shown here is derived from an EMBL/GenBank/DDBJ whole genome shotgun (WGS) entry which is preliminary data.</text>
</comment>